<name>A0AAV4JFR7_9GAST</name>
<evidence type="ECO:0000313" key="1">
    <source>
        <dbReference type="EMBL" id="GFS20728.1"/>
    </source>
</evidence>
<proteinExistence type="predicted"/>
<keyword evidence="2" id="KW-1185">Reference proteome</keyword>
<organism evidence="1 2">
    <name type="scientific">Elysia marginata</name>
    <dbReference type="NCBI Taxonomy" id="1093978"/>
    <lineage>
        <taxon>Eukaryota</taxon>
        <taxon>Metazoa</taxon>
        <taxon>Spiralia</taxon>
        <taxon>Lophotrochozoa</taxon>
        <taxon>Mollusca</taxon>
        <taxon>Gastropoda</taxon>
        <taxon>Heterobranchia</taxon>
        <taxon>Euthyneura</taxon>
        <taxon>Panpulmonata</taxon>
        <taxon>Sacoglossa</taxon>
        <taxon>Placobranchoidea</taxon>
        <taxon>Plakobranchidae</taxon>
        <taxon>Elysia</taxon>
    </lineage>
</organism>
<sequence length="118" mass="12721">MLCKISTSQPASLSLDTGQWTSGLSPFTESTFYFSAALCKDSVHQMTCGVQRAKEANLVIVQSSRSPASGAGASARSASGTSDSARGLIFYCILRNQKYGGKANSFFSFPKCDNRFYY</sequence>
<dbReference type="AlphaFoldDB" id="A0AAV4JFR7"/>
<gene>
    <name evidence="1" type="ORF">ElyMa_005064100</name>
</gene>
<protein>
    <submittedName>
        <fullName evidence="1">Uncharacterized protein</fullName>
    </submittedName>
</protein>
<comment type="caution">
    <text evidence="1">The sequence shown here is derived from an EMBL/GenBank/DDBJ whole genome shotgun (WGS) entry which is preliminary data.</text>
</comment>
<dbReference type="Proteomes" id="UP000762676">
    <property type="component" value="Unassembled WGS sequence"/>
</dbReference>
<reference evidence="1 2" key="1">
    <citation type="journal article" date="2021" name="Elife">
        <title>Chloroplast acquisition without the gene transfer in kleptoplastic sea slugs, Plakobranchus ocellatus.</title>
        <authorList>
            <person name="Maeda T."/>
            <person name="Takahashi S."/>
            <person name="Yoshida T."/>
            <person name="Shimamura S."/>
            <person name="Takaki Y."/>
            <person name="Nagai Y."/>
            <person name="Toyoda A."/>
            <person name="Suzuki Y."/>
            <person name="Arimoto A."/>
            <person name="Ishii H."/>
            <person name="Satoh N."/>
            <person name="Nishiyama T."/>
            <person name="Hasebe M."/>
            <person name="Maruyama T."/>
            <person name="Minagawa J."/>
            <person name="Obokata J."/>
            <person name="Shigenobu S."/>
        </authorList>
    </citation>
    <scope>NUCLEOTIDE SEQUENCE [LARGE SCALE GENOMIC DNA]</scope>
</reference>
<evidence type="ECO:0000313" key="2">
    <source>
        <dbReference type="Proteomes" id="UP000762676"/>
    </source>
</evidence>
<accession>A0AAV4JFR7</accession>
<dbReference type="EMBL" id="BMAT01010129">
    <property type="protein sequence ID" value="GFS20728.1"/>
    <property type="molecule type" value="Genomic_DNA"/>
</dbReference>